<dbReference type="Gene3D" id="1.10.510.10">
    <property type="entry name" value="Transferase(Phosphotransferase) domain 1"/>
    <property type="match status" value="1"/>
</dbReference>
<evidence type="ECO:0000313" key="25">
    <source>
        <dbReference type="EnsemblPlants" id="cds.evm.model.04.40"/>
    </source>
</evidence>
<evidence type="ECO:0000256" key="21">
    <source>
        <dbReference type="ARBA" id="ARBA00051693"/>
    </source>
</evidence>
<organism evidence="25 26">
    <name type="scientific">Cannabis sativa</name>
    <name type="common">Hemp</name>
    <name type="synonym">Marijuana</name>
    <dbReference type="NCBI Taxonomy" id="3483"/>
    <lineage>
        <taxon>Eukaryota</taxon>
        <taxon>Viridiplantae</taxon>
        <taxon>Streptophyta</taxon>
        <taxon>Embryophyta</taxon>
        <taxon>Tracheophyta</taxon>
        <taxon>Spermatophyta</taxon>
        <taxon>Magnoliopsida</taxon>
        <taxon>eudicotyledons</taxon>
        <taxon>Gunneridae</taxon>
        <taxon>Pentapetalae</taxon>
        <taxon>rosids</taxon>
        <taxon>fabids</taxon>
        <taxon>Rosales</taxon>
        <taxon>Cannabaceae</taxon>
        <taxon>Cannabis</taxon>
    </lineage>
</organism>
<name>A0A803PHB0_CANSA</name>
<dbReference type="Gene3D" id="1.20.1420.30">
    <property type="entry name" value="NCX, central ion-binding region"/>
    <property type="match status" value="2"/>
</dbReference>
<keyword evidence="14 22" id="KW-0067">ATP-binding</keyword>
<evidence type="ECO:0000259" key="24">
    <source>
        <dbReference type="PROSITE" id="PS50011"/>
    </source>
</evidence>
<keyword evidence="15 23" id="KW-1133">Transmembrane helix</keyword>
<dbReference type="FunFam" id="1.20.1420.30:FF:000008">
    <property type="entry name" value="Vacuolar cation/proton exchanger"/>
    <property type="match status" value="1"/>
</dbReference>
<dbReference type="SUPFAM" id="SSF56112">
    <property type="entry name" value="Protein kinase-like (PK-like)"/>
    <property type="match status" value="1"/>
</dbReference>
<dbReference type="InterPro" id="IPR044880">
    <property type="entry name" value="NCX_ion-bd_dom_sf"/>
</dbReference>
<comment type="similarity">
    <text evidence="18">Belongs to the protein kinase superfamily. STE Ser/Thr protein kinase family. MAP kinase kinase subfamily.</text>
</comment>
<feature type="transmembrane region" description="Helical" evidence="23">
    <location>
        <begin position="325"/>
        <end position="347"/>
    </location>
</feature>
<evidence type="ECO:0000256" key="1">
    <source>
        <dbReference type="ARBA" id="ARBA00004128"/>
    </source>
</evidence>
<dbReference type="EMBL" id="UZAU01000358">
    <property type="status" value="NOT_ANNOTATED_CDS"/>
    <property type="molecule type" value="Genomic_DNA"/>
</dbReference>
<proteinExistence type="inferred from homology"/>
<dbReference type="NCBIfam" id="TIGR00846">
    <property type="entry name" value="caca2"/>
    <property type="match status" value="1"/>
</dbReference>
<dbReference type="EnsemblPlants" id="evm.model.04.40">
    <property type="protein sequence ID" value="cds.evm.model.04.40"/>
    <property type="gene ID" value="evm.TU.04.40"/>
</dbReference>
<dbReference type="Pfam" id="PF01699">
    <property type="entry name" value="Na_Ca_ex"/>
    <property type="match status" value="2"/>
</dbReference>
<dbReference type="InterPro" id="IPR000719">
    <property type="entry name" value="Prot_kinase_dom"/>
</dbReference>
<dbReference type="GO" id="GO:0006950">
    <property type="term" value="P:response to stress"/>
    <property type="evidence" value="ECO:0007669"/>
    <property type="project" value="UniProtKB-ARBA"/>
</dbReference>
<dbReference type="GO" id="GO:0006874">
    <property type="term" value="P:intracellular calcium ion homeostasis"/>
    <property type="evidence" value="ECO:0007669"/>
    <property type="project" value="TreeGrafter"/>
</dbReference>
<dbReference type="PANTHER" id="PTHR31503">
    <property type="entry name" value="VACUOLAR CALCIUM ION TRANSPORTER"/>
    <property type="match status" value="1"/>
</dbReference>
<evidence type="ECO:0000256" key="7">
    <source>
        <dbReference type="ARBA" id="ARBA00022554"/>
    </source>
</evidence>
<feature type="binding site" evidence="22">
    <location>
        <position position="57"/>
    </location>
    <ligand>
        <name>ATP</name>
        <dbReference type="ChEBI" id="CHEBI:30616"/>
    </ligand>
</feature>
<dbReference type="Gramene" id="evm.model.04.40">
    <property type="protein sequence ID" value="cds.evm.model.04.40"/>
    <property type="gene ID" value="evm.TU.04.40"/>
</dbReference>
<evidence type="ECO:0000256" key="14">
    <source>
        <dbReference type="ARBA" id="ARBA00022840"/>
    </source>
</evidence>
<dbReference type="CDD" id="cd06623">
    <property type="entry name" value="PKc_MAPKK_plant_like"/>
    <property type="match status" value="1"/>
</dbReference>
<evidence type="ECO:0000256" key="19">
    <source>
        <dbReference type="ARBA" id="ARBA00049014"/>
    </source>
</evidence>
<feature type="transmembrane region" description="Helical" evidence="23">
    <location>
        <begin position="483"/>
        <end position="502"/>
    </location>
</feature>
<keyword evidence="10 23" id="KW-0812">Transmembrane</keyword>
<evidence type="ECO:0000256" key="13">
    <source>
        <dbReference type="ARBA" id="ARBA00022837"/>
    </source>
</evidence>
<dbReference type="PROSITE" id="PS00108">
    <property type="entry name" value="PROTEIN_KINASE_ST"/>
    <property type="match status" value="1"/>
</dbReference>
<dbReference type="InterPro" id="IPR011009">
    <property type="entry name" value="Kinase-like_dom_sf"/>
</dbReference>
<reference evidence="25" key="2">
    <citation type="submission" date="2021-03" db="UniProtKB">
        <authorList>
            <consortium name="EnsemblPlants"/>
        </authorList>
    </citation>
    <scope>IDENTIFICATION</scope>
</reference>
<sequence length="637" mass="70927">MLDRIRWWNNQNHHGRKSNHQLIHVSELERVSRVGSGAGGTVYKVIHRPTGKLYALKVIYGNHDESVRRQICREIEILRDVDNPNVVKCHDMFDHNGEIEVLLEFMDRGSLEGQKIPREQDLADLARQTLRGLAYLHSRRIVHRDIKPSNLLIDTRNQVKIADFGVSRILEQTMDPCNSSVGTIAYMSPERINTDLNQGQYDGYAGDIWSLGVSILEFYLGRFPFAVGRQGDWASLMCAICMSQPPEAPPTASREFRDFIACCLQREPRRRWTASRLLHHPFIAQNNIAGNNQGLVFFLSLVGIIPLAERLGYATEQLAFFTGPTVGGLLNATFGNATEMIISIYALKIGMIRVVQQSLLGSILSNMLLVLGCAFFTGGIIHSEKVQVFNKAAAIVNSGLLLMAVMGLMFPAVLHFTHSEVHFGKSELSLSRFSSCIMLVAYASYLYFQLRSQNNLYSPVDEEVDNNDDSEEEEVPELTQWEAIGWLAILTGWVSILSGYLVDAIQGASDSLNMPVAFISVILLPIVGNAAEHASAIMFAMKDKLDITLGVAIGSSTQISMFVIPFCVVVGWIMGKPMDLNFQLFETATLFITVLVVAFMLQEGTSNYFKGLMLILCYLIVAASFFVHVDPSNADDN</sequence>
<feature type="transmembrane region" description="Helical" evidence="23">
    <location>
        <begin position="393"/>
        <end position="417"/>
    </location>
</feature>
<dbReference type="InterPro" id="IPR004837">
    <property type="entry name" value="NaCa_Exmemb"/>
</dbReference>
<protein>
    <recommendedName>
        <fullName evidence="23">Vacuolar cation/proton exchanger</fullName>
    </recommendedName>
</protein>
<comment type="subcellular location">
    <subcellularLocation>
        <location evidence="1">Vacuole membrane</location>
        <topology evidence="1">Multi-pass membrane protein</topology>
    </subcellularLocation>
</comment>
<dbReference type="SMART" id="SM00220">
    <property type="entry name" value="S_TKc"/>
    <property type="match status" value="1"/>
</dbReference>
<keyword evidence="9" id="KW-0808">Transferase</keyword>
<evidence type="ECO:0000256" key="15">
    <source>
        <dbReference type="ARBA" id="ARBA00022989"/>
    </source>
</evidence>
<evidence type="ECO:0000256" key="9">
    <source>
        <dbReference type="ARBA" id="ARBA00022679"/>
    </source>
</evidence>
<dbReference type="GO" id="GO:0005524">
    <property type="term" value="F:ATP binding"/>
    <property type="evidence" value="ECO:0007669"/>
    <property type="project" value="UniProtKB-UniRule"/>
</dbReference>
<keyword evidence="12" id="KW-0418">Kinase</keyword>
<keyword evidence="16 23" id="KW-0406">Ion transport</keyword>
<keyword evidence="13 23" id="KW-0106">Calcium</keyword>
<comment type="catalytic activity">
    <reaction evidence="19">
        <text>L-seryl-[protein] + ATP = O-phospho-L-seryl-[protein] + ADP + H(+)</text>
        <dbReference type="Rhea" id="RHEA:17989"/>
        <dbReference type="Rhea" id="RHEA-COMP:9863"/>
        <dbReference type="Rhea" id="RHEA-COMP:11604"/>
        <dbReference type="ChEBI" id="CHEBI:15378"/>
        <dbReference type="ChEBI" id="CHEBI:29999"/>
        <dbReference type="ChEBI" id="CHEBI:30616"/>
        <dbReference type="ChEBI" id="CHEBI:83421"/>
        <dbReference type="ChEBI" id="CHEBI:456216"/>
        <dbReference type="EC" id="2.7.12.2"/>
    </reaction>
</comment>
<feature type="transmembrane region" description="Helical" evidence="23">
    <location>
        <begin position="359"/>
        <end position="381"/>
    </location>
</feature>
<comment type="similarity">
    <text evidence="2">Belongs to the Ca(2+):cation antiporter (CaCA) (TC 2.A.19) family. Cation/proton exchanger (CAX) subfamily.</text>
</comment>
<evidence type="ECO:0000256" key="5">
    <source>
        <dbReference type="ARBA" id="ARBA00022527"/>
    </source>
</evidence>
<evidence type="ECO:0000256" key="2">
    <source>
        <dbReference type="ARBA" id="ARBA00008248"/>
    </source>
</evidence>
<dbReference type="Gene3D" id="3.30.200.20">
    <property type="entry name" value="Phosphorylase Kinase, domain 1"/>
    <property type="match status" value="1"/>
</dbReference>
<dbReference type="FunFam" id="1.10.510.10:FF:000350">
    <property type="entry name" value="Mitogen-activated protein kinase 2"/>
    <property type="match status" value="1"/>
</dbReference>
<dbReference type="PROSITE" id="PS50011">
    <property type="entry name" value="PROTEIN_KINASE_DOM"/>
    <property type="match status" value="1"/>
</dbReference>
<dbReference type="InterPro" id="IPR017441">
    <property type="entry name" value="Protein_kinase_ATP_BS"/>
</dbReference>
<evidence type="ECO:0000256" key="22">
    <source>
        <dbReference type="PROSITE-ProRule" id="PRU10141"/>
    </source>
</evidence>
<dbReference type="GO" id="GO:0051707">
    <property type="term" value="P:response to other organism"/>
    <property type="evidence" value="ECO:0007669"/>
    <property type="project" value="UniProtKB-ARBA"/>
</dbReference>
<dbReference type="AlphaFoldDB" id="A0A803PHB0"/>
<keyword evidence="5" id="KW-0723">Serine/threonine-protein kinase</keyword>
<evidence type="ECO:0000256" key="11">
    <source>
        <dbReference type="ARBA" id="ARBA00022741"/>
    </source>
</evidence>
<dbReference type="NCBIfam" id="TIGR00378">
    <property type="entry name" value="cax"/>
    <property type="match status" value="1"/>
</dbReference>
<feature type="domain" description="Protein kinase" evidence="24">
    <location>
        <begin position="28"/>
        <end position="283"/>
    </location>
</feature>
<accession>A0A803PHB0</accession>
<comment type="caution">
    <text evidence="23">Lacks conserved residue(s) required for the propagation of feature annotation.</text>
</comment>
<keyword evidence="7 23" id="KW-0926">Vacuole</keyword>
<dbReference type="PANTHER" id="PTHR31503:SF22">
    <property type="entry name" value="VACUOLAR CALCIUM ION TRANSPORTER"/>
    <property type="match status" value="1"/>
</dbReference>
<dbReference type="Pfam" id="PF00069">
    <property type="entry name" value="Pkinase"/>
    <property type="match status" value="1"/>
</dbReference>
<reference evidence="25" key="1">
    <citation type="submission" date="2018-11" db="EMBL/GenBank/DDBJ databases">
        <authorList>
            <person name="Grassa J C."/>
        </authorList>
    </citation>
    <scope>NUCLEOTIDE SEQUENCE [LARGE SCALE GENOMIC DNA]</scope>
</reference>
<feature type="transmembrane region" description="Helical" evidence="23">
    <location>
        <begin position="584"/>
        <end position="602"/>
    </location>
</feature>
<evidence type="ECO:0000256" key="4">
    <source>
        <dbReference type="ARBA" id="ARBA00022449"/>
    </source>
</evidence>
<evidence type="ECO:0000256" key="3">
    <source>
        <dbReference type="ARBA" id="ARBA00022448"/>
    </source>
</evidence>
<dbReference type="FunFam" id="3.30.200.20:FF:000716">
    <property type="entry name" value="Mitogen-activated protein kinase kinase 1"/>
    <property type="match status" value="1"/>
</dbReference>
<dbReference type="Proteomes" id="UP000596661">
    <property type="component" value="Chromosome 4"/>
</dbReference>
<keyword evidence="26" id="KW-1185">Reference proteome</keyword>
<dbReference type="GO" id="GO:0015369">
    <property type="term" value="F:calcium:proton antiporter activity"/>
    <property type="evidence" value="ECO:0007669"/>
    <property type="project" value="UniProtKB-UniRule"/>
</dbReference>
<evidence type="ECO:0000256" key="10">
    <source>
        <dbReference type="ARBA" id="ARBA00022692"/>
    </source>
</evidence>
<feature type="transmembrane region" description="Helical" evidence="23">
    <location>
        <begin position="547"/>
        <end position="572"/>
    </location>
</feature>
<comment type="catalytic activity">
    <reaction evidence="21">
        <text>L-tyrosyl-[protein] + ATP = O-phospho-L-tyrosyl-[protein] + ADP + H(+)</text>
        <dbReference type="Rhea" id="RHEA:10596"/>
        <dbReference type="Rhea" id="RHEA-COMP:10136"/>
        <dbReference type="Rhea" id="RHEA-COMP:20101"/>
        <dbReference type="ChEBI" id="CHEBI:15378"/>
        <dbReference type="ChEBI" id="CHEBI:30616"/>
        <dbReference type="ChEBI" id="CHEBI:46858"/>
        <dbReference type="ChEBI" id="CHEBI:61978"/>
        <dbReference type="ChEBI" id="CHEBI:456216"/>
        <dbReference type="EC" id="2.7.12.2"/>
    </reaction>
</comment>
<dbReference type="GO" id="GO:0009705">
    <property type="term" value="C:plant-type vacuole membrane"/>
    <property type="evidence" value="ECO:0007669"/>
    <property type="project" value="TreeGrafter"/>
</dbReference>
<feature type="transmembrane region" description="Helical" evidence="23">
    <location>
        <begin position="608"/>
        <end position="629"/>
    </location>
</feature>
<keyword evidence="17 23" id="KW-0472">Membrane</keyword>
<dbReference type="InterPro" id="IPR004713">
    <property type="entry name" value="CaH_exchang"/>
</dbReference>
<keyword evidence="6" id="KW-0597">Phosphoprotein</keyword>
<evidence type="ECO:0000256" key="6">
    <source>
        <dbReference type="ARBA" id="ARBA00022553"/>
    </source>
</evidence>
<evidence type="ECO:0000256" key="18">
    <source>
        <dbReference type="ARBA" id="ARBA00038035"/>
    </source>
</evidence>
<feature type="transmembrane region" description="Helical" evidence="23">
    <location>
        <begin position="429"/>
        <end position="448"/>
    </location>
</feature>
<evidence type="ECO:0000256" key="12">
    <source>
        <dbReference type="ARBA" id="ARBA00022777"/>
    </source>
</evidence>
<dbReference type="FunFam" id="1.20.1420.30:FF:000012">
    <property type="entry name" value="Vacuolar cation/proton exchanger"/>
    <property type="match status" value="1"/>
</dbReference>
<keyword evidence="3 23" id="KW-0813">Transport</keyword>
<evidence type="ECO:0000256" key="8">
    <source>
        <dbReference type="ARBA" id="ARBA00022568"/>
    </source>
</evidence>
<comment type="catalytic activity">
    <reaction evidence="20">
        <text>L-threonyl-[protein] + ATP = O-phospho-L-threonyl-[protein] + ADP + H(+)</text>
        <dbReference type="Rhea" id="RHEA:46608"/>
        <dbReference type="Rhea" id="RHEA-COMP:11060"/>
        <dbReference type="Rhea" id="RHEA-COMP:11605"/>
        <dbReference type="ChEBI" id="CHEBI:15378"/>
        <dbReference type="ChEBI" id="CHEBI:30013"/>
        <dbReference type="ChEBI" id="CHEBI:30616"/>
        <dbReference type="ChEBI" id="CHEBI:61977"/>
        <dbReference type="ChEBI" id="CHEBI:456216"/>
        <dbReference type="EC" id="2.7.12.2"/>
    </reaction>
</comment>
<keyword evidence="11 22" id="KW-0547">Nucleotide-binding</keyword>
<keyword evidence="8 23" id="KW-0109">Calcium transport</keyword>
<dbReference type="InterPro" id="IPR004798">
    <property type="entry name" value="CAX-like"/>
</dbReference>
<dbReference type="GO" id="GO:0004674">
    <property type="term" value="F:protein serine/threonine kinase activity"/>
    <property type="evidence" value="ECO:0007669"/>
    <property type="project" value="UniProtKB-KW"/>
</dbReference>
<feature type="transmembrane region" description="Helical" evidence="23">
    <location>
        <begin position="295"/>
        <end position="313"/>
    </location>
</feature>
<evidence type="ECO:0000313" key="26">
    <source>
        <dbReference type="Proteomes" id="UP000596661"/>
    </source>
</evidence>
<evidence type="ECO:0000256" key="20">
    <source>
        <dbReference type="ARBA" id="ARBA00049299"/>
    </source>
</evidence>
<dbReference type="InterPro" id="IPR008271">
    <property type="entry name" value="Ser/Thr_kinase_AS"/>
</dbReference>
<evidence type="ECO:0000256" key="17">
    <source>
        <dbReference type="ARBA" id="ARBA00023136"/>
    </source>
</evidence>
<feature type="transmembrane region" description="Helical" evidence="23">
    <location>
        <begin position="514"/>
        <end position="541"/>
    </location>
</feature>
<dbReference type="PROSITE" id="PS00107">
    <property type="entry name" value="PROTEIN_KINASE_ATP"/>
    <property type="match status" value="1"/>
</dbReference>
<evidence type="ECO:0000256" key="16">
    <source>
        <dbReference type="ARBA" id="ARBA00023065"/>
    </source>
</evidence>
<keyword evidence="4 23" id="KW-0050">Antiport</keyword>
<dbReference type="GO" id="GO:0004708">
    <property type="term" value="F:MAP kinase kinase activity"/>
    <property type="evidence" value="ECO:0007669"/>
    <property type="project" value="UniProtKB-EC"/>
</dbReference>
<evidence type="ECO:0000256" key="23">
    <source>
        <dbReference type="RuleBase" id="RU365028"/>
    </source>
</evidence>
<comment type="function">
    <text evidence="23">Vacuolar cation/proton exchanger (CAX). Translocates Ca(2+) and other metal ions into vacuoles using the proton gradient formed by H(+)-ATPase and H(+)-pyrophosphatase.</text>
</comment>